<feature type="transmembrane region" description="Helical" evidence="6">
    <location>
        <begin position="71"/>
        <end position="92"/>
    </location>
</feature>
<feature type="transmembrane region" description="Helical" evidence="6">
    <location>
        <begin position="272"/>
        <end position="299"/>
    </location>
</feature>
<dbReference type="Proteomes" id="UP000823635">
    <property type="component" value="Unassembled WGS sequence"/>
</dbReference>
<keyword evidence="5 6" id="KW-0472">Membrane</keyword>
<evidence type="ECO:0000256" key="1">
    <source>
        <dbReference type="ARBA" id="ARBA00004141"/>
    </source>
</evidence>
<dbReference type="AlphaFoldDB" id="A0A9D9DM32"/>
<dbReference type="PANTHER" id="PTHR42865:SF8">
    <property type="entry name" value="SERINE_THREONINE TRANSPORTER SSTT"/>
    <property type="match status" value="1"/>
</dbReference>
<name>A0A9D9DM32_9BACT</name>
<keyword evidence="2" id="KW-0813">Transport</keyword>
<dbReference type="GO" id="GO:0005295">
    <property type="term" value="F:neutral L-amino acid:sodium symporter activity"/>
    <property type="evidence" value="ECO:0007669"/>
    <property type="project" value="TreeGrafter"/>
</dbReference>
<evidence type="ECO:0000256" key="2">
    <source>
        <dbReference type="ARBA" id="ARBA00022448"/>
    </source>
</evidence>
<dbReference type="SUPFAM" id="SSF118215">
    <property type="entry name" value="Proton glutamate symport protein"/>
    <property type="match status" value="1"/>
</dbReference>
<feature type="transmembrane region" description="Helical" evidence="6">
    <location>
        <begin position="130"/>
        <end position="150"/>
    </location>
</feature>
<reference evidence="7" key="2">
    <citation type="journal article" date="2021" name="PeerJ">
        <title>Extensive microbial diversity within the chicken gut microbiome revealed by metagenomics and culture.</title>
        <authorList>
            <person name="Gilroy R."/>
            <person name="Ravi A."/>
            <person name="Getino M."/>
            <person name="Pursley I."/>
            <person name="Horton D.L."/>
            <person name="Alikhan N.F."/>
            <person name="Baker D."/>
            <person name="Gharbi K."/>
            <person name="Hall N."/>
            <person name="Watson M."/>
            <person name="Adriaenssens E.M."/>
            <person name="Foster-Nyarko E."/>
            <person name="Jarju S."/>
            <person name="Secka A."/>
            <person name="Antonio M."/>
            <person name="Oren A."/>
            <person name="Chaudhuri R.R."/>
            <person name="La Ragione R."/>
            <person name="Hildebrand F."/>
            <person name="Pallen M.J."/>
        </authorList>
    </citation>
    <scope>NUCLEOTIDE SEQUENCE</scope>
    <source>
        <strain evidence="7">15467</strain>
    </source>
</reference>
<evidence type="ECO:0000256" key="6">
    <source>
        <dbReference type="SAM" id="Phobius"/>
    </source>
</evidence>
<feature type="transmembrane region" description="Helical" evidence="6">
    <location>
        <begin position="356"/>
        <end position="381"/>
    </location>
</feature>
<reference evidence="7" key="1">
    <citation type="submission" date="2020-10" db="EMBL/GenBank/DDBJ databases">
        <authorList>
            <person name="Gilroy R."/>
        </authorList>
    </citation>
    <scope>NUCLEOTIDE SEQUENCE</scope>
    <source>
        <strain evidence="7">15467</strain>
    </source>
</reference>
<dbReference type="EMBL" id="JADINB010000090">
    <property type="protein sequence ID" value="MBO8429105.1"/>
    <property type="molecule type" value="Genomic_DNA"/>
</dbReference>
<dbReference type="Pfam" id="PF00375">
    <property type="entry name" value="SDF"/>
    <property type="match status" value="1"/>
</dbReference>
<dbReference type="InterPro" id="IPR036458">
    <property type="entry name" value="Na:dicarbo_symporter_sf"/>
</dbReference>
<evidence type="ECO:0000256" key="4">
    <source>
        <dbReference type="ARBA" id="ARBA00022989"/>
    </source>
</evidence>
<feature type="transmembrane region" description="Helical" evidence="6">
    <location>
        <begin position="7"/>
        <end position="27"/>
    </location>
</feature>
<evidence type="ECO:0000313" key="7">
    <source>
        <dbReference type="EMBL" id="MBO8429105.1"/>
    </source>
</evidence>
<feature type="transmembrane region" description="Helical" evidence="6">
    <location>
        <begin position="162"/>
        <end position="186"/>
    </location>
</feature>
<gene>
    <name evidence="7" type="ORF">IAC68_04130</name>
</gene>
<dbReference type="Gene3D" id="1.10.3860.10">
    <property type="entry name" value="Sodium:dicarboxylate symporter"/>
    <property type="match status" value="1"/>
</dbReference>
<comment type="subcellular location">
    <subcellularLocation>
        <location evidence="1">Membrane</location>
        <topology evidence="1">Multi-pass membrane protein</topology>
    </subcellularLocation>
</comment>
<dbReference type="GO" id="GO:0032329">
    <property type="term" value="P:serine transport"/>
    <property type="evidence" value="ECO:0007669"/>
    <property type="project" value="TreeGrafter"/>
</dbReference>
<proteinExistence type="predicted"/>
<accession>A0A9D9DM32</accession>
<dbReference type="GO" id="GO:0005886">
    <property type="term" value="C:plasma membrane"/>
    <property type="evidence" value="ECO:0007669"/>
    <property type="project" value="TreeGrafter"/>
</dbReference>
<dbReference type="PROSITE" id="PS51257">
    <property type="entry name" value="PROKAR_LIPOPROTEIN"/>
    <property type="match status" value="1"/>
</dbReference>
<evidence type="ECO:0000256" key="5">
    <source>
        <dbReference type="ARBA" id="ARBA00023136"/>
    </source>
</evidence>
<feature type="transmembrane region" description="Helical" evidence="6">
    <location>
        <begin position="235"/>
        <end position="260"/>
    </location>
</feature>
<organism evidence="7 8">
    <name type="scientific">Candidatus Egerieousia excrementavium</name>
    <dbReference type="NCBI Taxonomy" id="2840778"/>
    <lineage>
        <taxon>Bacteria</taxon>
        <taxon>Pseudomonadati</taxon>
        <taxon>Bacteroidota</taxon>
        <taxon>Bacteroidia</taxon>
        <taxon>Bacteroidales</taxon>
        <taxon>Candidatus Egerieousia</taxon>
    </lineage>
</organism>
<keyword evidence="3 6" id="KW-0812">Transmembrane</keyword>
<feature type="transmembrane region" description="Helical" evidence="6">
    <location>
        <begin position="311"/>
        <end position="336"/>
    </location>
</feature>
<sequence length="390" mass="41440">MKRIRLGLLPKVIIAIAVAIACSTFFPDFLNRIFVTVNVLIGNFINFIIPLIIVGLIVPGIAEIGSGAGRLLGMTVAIAYISTLIAGFFSYFTCDAVYPYILETGSAFGEYGDISSNAIKPYFTVEMPPVMDVTAALIISFVLGLGIVALKGNALRHAFSEFGEMITVIITKVIVPVLPLYIFTIFLKIGAEGQVGVILGMFIKVILLIFVMHILMLLFQFAVAGLISRKNPFKALYTMLPAYMTALGTQSSAATIPVTLAQAKKNGINEDIAGFVIPLCATIHLSGSILKIVACAVAIMWAGGIGYSLELYAGFICMLGITMVAAPGVPGGAIMASLGLLSSMLGFDETLQGLMIALYITMDSFGTAGNVTGDGAIAMIIDKIYKRRTE</sequence>
<dbReference type="InterPro" id="IPR001991">
    <property type="entry name" value="Na-dicarboxylate_symporter"/>
</dbReference>
<evidence type="ECO:0000313" key="8">
    <source>
        <dbReference type="Proteomes" id="UP000823635"/>
    </source>
</evidence>
<dbReference type="PRINTS" id="PR00173">
    <property type="entry name" value="EDTRNSPORT"/>
</dbReference>
<protein>
    <submittedName>
        <fullName evidence="7">Dicarboxylate/amino acid:cation symporter</fullName>
    </submittedName>
</protein>
<feature type="transmembrane region" description="Helical" evidence="6">
    <location>
        <begin position="198"/>
        <end position="223"/>
    </location>
</feature>
<comment type="caution">
    <text evidence="7">The sequence shown here is derived from an EMBL/GenBank/DDBJ whole genome shotgun (WGS) entry which is preliminary data.</text>
</comment>
<keyword evidence="4 6" id="KW-1133">Transmembrane helix</keyword>
<evidence type="ECO:0000256" key="3">
    <source>
        <dbReference type="ARBA" id="ARBA00022692"/>
    </source>
</evidence>
<feature type="transmembrane region" description="Helical" evidence="6">
    <location>
        <begin position="33"/>
        <end position="59"/>
    </location>
</feature>
<dbReference type="PANTHER" id="PTHR42865">
    <property type="entry name" value="PROTON/GLUTAMATE-ASPARTATE SYMPORTER"/>
    <property type="match status" value="1"/>
</dbReference>